<feature type="transmembrane region" description="Helical" evidence="6">
    <location>
        <begin position="517"/>
        <end position="544"/>
    </location>
</feature>
<feature type="region of interest" description="Disordered" evidence="5">
    <location>
        <begin position="161"/>
        <end position="190"/>
    </location>
</feature>
<keyword evidence="4 6" id="KW-0472">Membrane</keyword>
<evidence type="ECO:0000313" key="9">
    <source>
        <dbReference type="Proteomes" id="UP000756132"/>
    </source>
</evidence>
<evidence type="ECO:0000256" key="1">
    <source>
        <dbReference type="ARBA" id="ARBA00004141"/>
    </source>
</evidence>
<feature type="transmembrane region" description="Helical" evidence="6">
    <location>
        <begin position="635"/>
        <end position="662"/>
    </location>
</feature>
<feature type="transmembrane region" description="Helical" evidence="6">
    <location>
        <begin position="360"/>
        <end position="379"/>
    </location>
</feature>
<reference evidence="8" key="1">
    <citation type="submission" date="2021-12" db="EMBL/GenBank/DDBJ databases">
        <authorList>
            <person name="Zaccaron A."/>
            <person name="Stergiopoulos I."/>
        </authorList>
    </citation>
    <scope>NUCLEOTIDE SEQUENCE</scope>
    <source>
        <strain evidence="8">Race5_Kim</strain>
    </source>
</reference>
<dbReference type="InterPro" id="IPR020846">
    <property type="entry name" value="MFS_dom"/>
</dbReference>
<dbReference type="GO" id="GO:0005886">
    <property type="term" value="C:plasma membrane"/>
    <property type="evidence" value="ECO:0007669"/>
    <property type="project" value="TreeGrafter"/>
</dbReference>
<dbReference type="PROSITE" id="PS50850">
    <property type="entry name" value="MFS"/>
    <property type="match status" value="1"/>
</dbReference>
<evidence type="ECO:0000256" key="2">
    <source>
        <dbReference type="ARBA" id="ARBA00022692"/>
    </source>
</evidence>
<feature type="transmembrane region" description="Helical" evidence="6">
    <location>
        <begin position="564"/>
        <end position="583"/>
    </location>
</feature>
<dbReference type="OrthoDB" id="4139357at2759"/>
<feature type="transmembrane region" description="Helical" evidence="6">
    <location>
        <begin position="450"/>
        <end position="470"/>
    </location>
</feature>
<name>A0A9Q8P4C4_PASFU</name>
<keyword evidence="9" id="KW-1185">Reference proteome</keyword>
<feature type="transmembrane region" description="Helical" evidence="6">
    <location>
        <begin position="297"/>
        <end position="317"/>
    </location>
</feature>
<dbReference type="Pfam" id="PF07690">
    <property type="entry name" value="MFS_1"/>
    <property type="match status" value="1"/>
</dbReference>
<keyword evidence="2 6" id="KW-0812">Transmembrane</keyword>
<evidence type="ECO:0000256" key="3">
    <source>
        <dbReference type="ARBA" id="ARBA00022989"/>
    </source>
</evidence>
<feature type="transmembrane region" description="Helical" evidence="6">
    <location>
        <begin position="417"/>
        <end position="438"/>
    </location>
</feature>
<reference evidence="8" key="2">
    <citation type="journal article" date="2022" name="Microb. Genom.">
        <title>A chromosome-scale genome assembly of the tomato pathogen Cladosporium fulvum reveals a compartmentalized genome architecture and the presence of a dispensable chromosome.</title>
        <authorList>
            <person name="Zaccaron A.Z."/>
            <person name="Chen L.H."/>
            <person name="Samaras A."/>
            <person name="Stergiopoulos I."/>
        </authorList>
    </citation>
    <scope>NUCLEOTIDE SEQUENCE</scope>
    <source>
        <strain evidence="8">Race5_Kim</strain>
    </source>
</reference>
<feature type="transmembrane region" description="Helical" evidence="6">
    <location>
        <begin position="674"/>
        <end position="694"/>
    </location>
</feature>
<feature type="transmembrane region" description="Helical" evidence="6">
    <location>
        <begin position="329"/>
        <end position="348"/>
    </location>
</feature>
<dbReference type="GO" id="GO:0022857">
    <property type="term" value="F:transmembrane transporter activity"/>
    <property type="evidence" value="ECO:0007669"/>
    <property type="project" value="InterPro"/>
</dbReference>
<keyword evidence="3 6" id="KW-1133">Transmembrane helix</keyword>
<dbReference type="KEGG" id="ffu:CLAFUR5_01405"/>
<evidence type="ECO:0000256" key="6">
    <source>
        <dbReference type="SAM" id="Phobius"/>
    </source>
</evidence>
<organism evidence="8 9">
    <name type="scientific">Passalora fulva</name>
    <name type="common">Tomato leaf mold</name>
    <name type="synonym">Cladosporium fulvum</name>
    <dbReference type="NCBI Taxonomy" id="5499"/>
    <lineage>
        <taxon>Eukaryota</taxon>
        <taxon>Fungi</taxon>
        <taxon>Dikarya</taxon>
        <taxon>Ascomycota</taxon>
        <taxon>Pezizomycotina</taxon>
        <taxon>Dothideomycetes</taxon>
        <taxon>Dothideomycetidae</taxon>
        <taxon>Mycosphaerellales</taxon>
        <taxon>Mycosphaerellaceae</taxon>
        <taxon>Fulvia</taxon>
    </lineage>
</organism>
<gene>
    <name evidence="8" type="ORF">CLAFUR5_01405</name>
</gene>
<protein>
    <submittedName>
        <fullName evidence="8">Citrinin biosynthesis cluster MFS transporter mrr1</fullName>
    </submittedName>
</protein>
<feature type="transmembrane region" description="Helical" evidence="6">
    <location>
        <begin position="604"/>
        <end position="623"/>
    </location>
</feature>
<sequence>MYEKDGTPCGEAVLVLLDNERERETCLLLQAIVGPPPPLLNDRKQCSAFHTRIMSEKRESDGSAHWRLTSLFRPIPQSLLPQSNRSSQLTIRDIAGPHLSLLTPALLSRIGSTSPESDTVQLTQRDIPRPESVYSVKSPAECSPSDVASTFRTANDEIDEHPSHVQHRYSRSTSEPAKPRQKTISQYSVRTPSSRASISTYLVKPPEARDTTFLVELPAAVPSLRCSIRSSRASLIDAKTGALLEKSSAPPPLPIKPLPKSIDLEKAEPQPRHLDEQVAPGNTINWPKSRKWASTSALGFVAFCIAFASSVLTPVSNVASQELGISKEAMVLATTLFLVGLSIGPLLWSPLNELCGRRTTLLVGLVGFAIMQVPCALAQNSSMLLVCRFIGGVFAASSLMSVIVSLTESWTSLDRRLAMTVFSAAMLIGICVGAVVGGPLADSTVLGWRWTSWIVLILCFPFGLACAICHQESSAEVQMRRRAKRSQSTPLWRPEPMIAKTGSMTGGMMRRHVCTPIWMFMTDPILCLITVYMAFSDGVFYWLLEAWQISFHDERHWPLKLAGLPFVSVIVGVCIGCAASLVLTRIRFRGIVRKHGRLCPEERLLPMVAGSIALPVGLFLFTWTASPAISPIPAIAAGVLLGFGFLLTFLQGSNFIVGVYAAQATSAMAINTSIRFLTAAAFAAFAGPMCLGLQPQWAGTLLGTLAILFIPLPILFFKFGVKLRAMSRFTPKLTAGSSPVVGFPAQQQDQ</sequence>
<dbReference type="Proteomes" id="UP000756132">
    <property type="component" value="Chromosome 1"/>
</dbReference>
<evidence type="ECO:0000313" key="8">
    <source>
        <dbReference type="EMBL" id="UJO12930.1"/>
    </source>
</evidence>
<dbReference type="PANTHER" id="PTHR23502:SF47">
    <property type="entry name" value="MAJOR FACILITATOR SUPERFAMILY (MFS) PROFILE DOMAIN-CONTAINING PROTEIN-RELATED"/>
    <property type="match status" value="1"/>
</dbReference>
<evidence type="ECO:0000256" key="4">
    <source>
        <dbReference type="ARBA" id="ARBA00023136"/>
    </source>
</evidence>
<proteinExistence type="predicted"/>
<feature type="transmembrane region" description="Helical" evidence="6">
    <location>
        <begin position="385"/>
        <end position="405"/>
    </location>
</feature>
<dbReference type="RefSeq" id="XP_047757296.1">
    <property type="nucleotide sequence ID" value="XM_047900553.1"/>
</dbReference>
<dbReference type="SUPFAM" id="SSF103473">
    <property type="entry name" value="MFS general substrate transporter"/>
    <property type="match status" value="1"/>
</dbReference>
<feature type="transmembrane region" description="Helical" evidence="6">
    <location>
        <begin position="700"/>
        <end position="721"/>
    </location>
</feature>
<evidence type="ECO:0000256" key="5">
    <source>
        <dbReference type="SAM" id="MobiDB-lite"/>
    </source>
</evidence>
<comment type="subcellular location">
    <subcellularLocation>
        <location evidence="1">Membrane</location>
        <topology evidence="1">Multi-pass membrane protein</topology>
    </subcellularLocation>
</comment>
<dbReference type="GeneID" id="71981283"/>
<dbReference type="InterPro" id="IPR036259">
    <property type="entry name" value="MFS_trans_sf"/>
</dbReference>
<dbReference type="AlphaFoldDB" id="A0A9Q8P4C4"/>
<evidence type="ECO:0000259" key="7">
    <source>
        <dbReference type="PROSITE" id="PS50850"/>
    </source>
</evidence>
<dbReference type="EMBL" id="CP090163">
    <property type="protein sequence ID" value="UJO12930.1"/>
    <property type="molecule type" value="Genomic_DNA"/>
</dbReference>
<feature type="domain" description="Major facilitator superfamily (MFS) profile" evidence="7">
    <location>
        <begin position="294"/>
        <end position="724"/>
    </location>
</feature>
<dbReference type="InterPro" id="IPR011701">
    <property type="entry name" value="MFS"/>
</dbReference>
<accession>A0A9Q8P4C4</accession>
<dbReference type="Gene3D" id="1.20.1250.20">
    <property type="entry name" value="MFS general substrate transporter like domains"/>
    <property type="match status" value="1"/>
</dbReference>
<dbReference type="PANTHER" id="PTHR23502">
    <property type="entry name" value="MAJOR FACILITATOR SUPERFAMILY"/>
    <property type="match status" value="1"/>
</dbReference>